<evidence type="ECO:0000256" key="4">
    <source>
        <dbReference type="ARBA" id="ARBA00034319"/>
    </source>
</evidence>
<dbReference type="InterPro" id="IPR013083">
    <property type="entry name" value="Znf_RING/FYVE/PHD"/>
</dbReference>
<sequence>MEEASNSSIQVLRESSADKENVSSFEPPNKKIKTNDYHVDSKIKLEDKLCGILCCAVCLDLPKICYQCSNGHLMCAGCFNHLLADARIKDETATCPSCRCEINRNTCIRNLAVEKAVSELPSECPFCNQKLPRYLLEHHQKEQCQERPSVCRYSRIGCPWEGPYRDLAQHEDACAYPVKSGEEVMANLEVIDARRLEEQRVFTDIFTLLSYEKITFNDLQLKPFRTDDFITRLYYETTRFTAFNHQWVIRAKINSDHKNPIHTINRTLSYQLVLKTKLTTPMSLHFLALSGPFGGIKMKSRIYNFEFTSESPETEYEDLPINSSECDKLLASKTINFRLVMFQVTK</sequence>
<feature type="domain" description="TRAF-type" evidence="8">
    <location>
        <begin position="120"/>
        <end position="158"/>
    </location>
</feature>
<evidence type="ECO:0000256" key="6">
    <source>
        <dbReference type="SAM" id="MobiDB-lite"/>
    </source>
</evidence>
<dbReference type="GO" id="GO:0008270">
    <property type="term" value="F:zinc ion binding"/>
    <property type="evidence" value="ECO:0007669"/>
    <property type="project" value="UniProtKB-KW"/>
</dbReference>
<dbReference type="AlphaFoldDB" id="A0AAV4EGI4"/>
<proteinExistence type="inferred from homology"/>
<evidence type="ECO:0000313" key="9">
    <source>
        <dbReference type="EMBL" id="GFR59760.1"/>
    </source>
</evidence>
<protein>
    <submittedName>
        <fullName evidence="9">Cysteine and histidine-rich protein 1-like</fullName>
    </submittedName>
</protein>
<comment type="similarity">
    <text evidence="4">Belongs to the ZFTRAF1 family.</text>
</comment>
<name>A0AAV4EGI4_9GAST</name>
<dbReference type="InterPro" id="IPR001293">
    <property type="entry name" value="Znf_TRAF"/>
</dbReference>
<organism evidence="9 10">
    <name type="scientific">Elysia marginata</name>
    <dbReference type="NCBI Taxonomy" id="1093978"/>
    <lineage>
        <taxon>Eukaryota</taxon>
        <taxon>Metazoa</taxon>
        <taxon>Spiralia</taxon>
        <taxon>Lophotrochozoa</taxon>
        <taxon>Mollusca</taxon>
        <taxon>Gastropoda</taxon>
        <taxon>Heterobranchia</taxon>
        <taxon>Euthyneura</taxon>
        <taxon>Panpulmonata</taxon>
        <taxon>Sacoglossa</taxon>
        <taxon>Placobranchoidea</taxon>
        <taxon>Plakobranchidae</taxon>
        <taxon>Elysia</taxon>
    </lineage>
</organism>
<evidence type="ECO:0000256" key="5">
    <source>
        <dbReference type="PROSITE-ProRule" id="PRU00207"/>
    </source>
</evidence>
<dbReference type="Gene3D" id="3.30.40.10">
    <property type="entry name" value="Zinc/RING finger domain, C3HC4 (zinc finger)"/>
    <property type="match status" value="2"/>
</dbReference>
<evidence type="ECO:0000256" key="2">
    <source>
        <dbReference type="ARBA" id="ARBA00022771"/>
    </source>
</evidence>
<keyword evidence="2 5" id="KW-0863">Zinc-finger</keyword>
<feature type="region of interest" description="Disordered" evidence="6">
    <location>
        <begin position="1"/>
        <end position="27"/>
    </location>
</feature>
<dbReference type="PROSITE" id="PS50089">
    <property type="entry name" value="ZF_RING_2"/>
    <property type="match status" value="1"/>
</dbReference>
<reference evidence="9 10" key="1">
    <citation type="journal article" date="2021" name="Elife">
        <title>Chloroplast acquisition without the gene transfer in kleptoplastic sea slugs, Plakobranchus ocellatus.</title>
        <authorList>
            <person name="Maeda T."/>
            <person name="Takahashi S."/>
            <person name="Yoshida T."/>
            <person name="Shimamura S."/>
            <person name="Takaki Y."/>
            <person name="Nagai Y."/>
            <person name="Toyoda A."/>
            <person name="Suzuki Y."/>
            <person name="Arimoto A."/>
            <person name="Ishii H."/>
            <person name="Satoh N."/>
            <person name="Nishiyama T."/>
            <person name="Hasebe M."/>
            <person name="Maruyama T."/>
            <person name="Minagawa J."/>
            <person name="Obokata J."/>
            <person name="Shigenobu S."/>
        </authorList>
    </citation>
    <scope>NUCLEOTIDE SEQUENCE [LARGE SCALE GENOMIC DNA]</scope>
</reference>
<dbReference type="GO" id="GO:0005634">
    <property type="term" value="C:nucleus"/>
    <property type="evidence" value="ECO:0007669"/>
    <property type="project" value="TreeGrafter"/>
</dbReference>
<feature type="zinc finger region" description="TRAF-type" evidence="5">
    <location>
        <begin position="120"/>
        <end position="158"/>
    </location>
</feature>
<evidence type="ECO:0000259" key="7">
    <source>
        <dbReference type="PROSITE" id="PS50089"/>
    </source>
</evidence>
<dbReference type="EMBL" id="BMAT01003652">
    <property type="protein sequence ID" value="GFR59760.1"/>
    <property type="molecule type" value="Genomic_DNA"/>
</dbReference>
<dbReference type="SUPFAM" id="SSF57850">
    <property type="entry name" value="RING/U-box"/>
    <property type="match status" value="1"/>
</dbReference>
<dbReference type="PANTHER" id="PTHR23059:SF4">
    <property type="entry name" value="ZINC FINGER TRAF-TYPE-CONTAINING PROTEIN 1"/>
    <property type="match status" value="1"/>
</dbReference>
<dbReference type="InterPro" id="IPR001841">
    <property type="entry name" value="Znf_RING"/>
</dbReference>
<gene>
    <name evidence="9" type="ORF">ElyMa_001803200</name>
</gene>
<keyword evidence="3 5" id="KW-0862">Zinc</keyword>
<evidence type="ECO:0000256" key="3">
    <source>
        <dbReference type="ARBA" id="ARBA00022833"/>
    </source>
</evidence>
<feature type="domain" description="RING-type" evidence="7">
    <location>
        <begin position="55"/>
        <end position="99"/>
    </location>
</feature>
<dbReference type="SUPFAM" id="SSF49599">
    <property type="entry name" value="TRAF domain-like"/>
    <property type="match status" value="1"/>
</dbReference>
<dbReference type="Proteomes" id="UP000762676">
    <property type="component" value="Unassembled WGS sequence"/>
</dbReference>
<keyword evidence="10" id="KW-1185">Reference proteome</keyword>
<dbReference type="Pfam" id="PF02176">
    <property type="entry name" value="zf-TRAF"/>
    <property type="match status" value="1"/>
</dbReference>
<dbReference type="CDD" id="cd16505">
    <property type="entry name" value="RING-HC_CYHR1"/>
    <property type="match status" value="1"/>
</dbReference>
<accession>A0AAV4EGI4</accession>
<keyword evidence="1 5" id="KW-0479">Metal-binding</keyword>
<evidence type="ECO:0000313" key="10">
    <source>
        <dbReference type="Proteomes" id="UP000762676"/>
    </source>
</evidence>
<feature type="compositionally biased region" description="Polar residues" evidence="6">
    <location>
        <begin position="1"/>
        <end position="10"/>
    </location>
</feature>
<evidence type="ECO:0000256" key="1">
    <source>
        <dbReference type="ARBA" id="ARBA00022723"/>
    </source>
</evidence>
<dbReference type="InterPro" id="IPR039338">
    <property type="entry name" value="ZFTRAF1"/>
</dbReference>
<dbReference type="PANTHER" id="PTHR23059">
    <property type="entry name" value="CYSTEINE AND HISTIDINE-RICH PROTEIN 1"/>
    <property type="match status" value="1"/>
</dbReference>
<comment type="caution">
    <text evidence="9">The sequence shown here is derived from an EMBL/GenBank/DDBJ whole genome shotgun (WGS) entry which is preliminary data.</text>
</comment>
<evidence type="ECO:0000259" key="8">
    <source>
        <dbReference type="PROSITE" id="PS50145"/>
    </source>
</evidence>
<dbReference type="PROSITE" id="PS50145">
    <property type="entry name" value="ZF_TRAF"/>
    <property type="match status" value="1"/>
</dbReference>